<proteinExistence type="predicted"/>
<keyword evidence="1" id="KW-0808">Transferase</keyword>
<dbReference type="AlphaFoldDB" id="F3FTR4"/>
<accession>F3FTR4</accession>
<keyword evidence="1" id="KW-0067">ATP-binding</keyword>
<feature type="non-terminal residue" evidence="1">
    <location>
        <position position="68"/>
    </location>
</feature>
<keyword evidence="1" id="KW-0547">Nucleotide-binding</keyword>
<gene>
    <name evidence="1" type="ORF">PSYJA_33715</name>
</gene>
<keyword evidence="1" id="KW-0418">Kinase</keyword>
<sequence>MATISRISAVPAILQVIAESTGLGFAAVARVTETTWTACAVLDTLDFGLKPGGELELSSTICHEIRSS</sequence>
<reference evidence="1 2" key="1">
    <citation type="journal article" date="2011" name="PLoS Pathog.">
        <title>Dynamic evolution of pathogenicity revealed by sequencing and comparative genomics of 19 Pseudomonas syringae isolates.</title>
        <authorList>
            <person name="Baltrus D.A."/>
            <person name="Nishimura M.T."/>
            <person name="Romanchuk A."/>
            <person name="Chang J.H."/>
            <person name="Mukhtar M.S."/>
            <person name="Cherkis K."/>
            <person name="Roach J."/>
            <person name="Grant S.R."/>
            <person name="Jones C.D."/>
            <person name="Dangl J.L."/>
        </authorList>
    </citation>
    <scope>NUCLEOTIDE SEQUENCE [LARGE SCALE GENOMIC DNA]</scope>
    <source>
        <strain evidence="2">M301072PT</strain>
    </source>
</reference>
<comment type="caution">
    <text evidence="1">The sequence shown here is derived from an EMBL/GenBank/DDBJ whole genome shotgun (WGS) entry which is preliminary data.</text>
</comment>
<dbReference type="EMBL" id="AEAH01001791">
    <property type="protein sequence ID" value="EGH33606.1"/>
    <property type="molecule type" value="Genomic_DNA"/>
</dbReference>
<dbReference type="GO" id="GO:0005524">
    <property type="term" value="F:ATP binding"/>
    <property type="evidence" value="ECO:0007669"/>
    <property type="project" value="UniProtKB-KW"/>
</dbReference>
<name>F3FTR4_PSESX</name>
<organism evidence="1 2">
    <name type="scientific">Pseudomonas syringae pv. japonica str. M301072</name>
    <dbReference type="NCBI Taxonomy" id="629262"/>
    <lineage>
        <taxon>Bacteria</taxon>
        <taxon>Pseudomonadati</taxon>
        <taxon>Pseudomonadota</taxon>
        <taxon>Gammaproteobacteria</taxon>
        <taxon>Pseudomonadales</taxon>
        <taxon>Pseudomonadaceae</taxon>
        <taxon>Pseudomonas</taxon>
        <taxon>Pseudomonas syringae</taxon>
    </lineage>
</organism>
<protein>
    <submittedName>
        <fullName evidence="1">GAF:ATP-binding region, ATPase-like:histidine kinase A</fullName>
    </submittedName>
</protein>
<dbReference type="HOGENOM" id="CLU_175558_0_0_6"/>
<dbReference type="Proteomes" id="UP000004471">
    <property type="component" value="Unassembled WGS sequence"/>
</dbReference>
<dbReference type="GO" id="GO:0016301">
    <property type="term" value="F:kinase activity"/>
    <property type="evidence" value="ECO:0007669"/>
    <property type="project" value="UniProtKB-KW"/>
</dbReference>
<evidence type="ECO:0000313" key="1">
    <source>
        <dbReference type="EMBL" id="EGH33606.1"/>
    </source>
</evidence>
<evidence type="ECO:0000313" key="2">
    <source>
        <dbReference type="Proteomes" id="UP000004471"/>
    </source>
</evidence>